<dbReference type="NCBIfam" id="TIGR00180">
    <property type="entry name" value="parB_part"/>
    <property type="match status" value="1"/>
</dbReference>
<name>A0A7Y6EGU4_9SPHN</name>
<evidence type="ECO:0000313" key="6">
    <source>
        <dbReference type="Proteomes" id="UP000536441"/>
    </source>
</evidence>
<protein>
    <submittedName>
        <fullName evidence="5">ParB/RepB/Spo0J family partition protein</fullName>
    </submittedName>
</protein>
<evidence type="ECO:0000256" key="3">
    <source>
        <dbReference type="SAM" id="MobiDB-lite"/>
    </source>
</evidence>
<keyword evidence="6" id="KW-1185">Reference proteome</keyword>
<keyword evidence="2" id="KW-0238">DNA-binding</keyword>
<evidence type="ECO:0000313" key="5">
    <source>
        <dbReference type="EMBL" id="NUU46402.1"/>
    </source>
</evidence>
<comment type="similarity">
    <text evidence="1">Belongs to the ParB family.</text>
</comment>
<dbReference type="FunFam" id="3.90.1530.30:FF:000001">
    <property type="entry name" value="Chromosome partitioning protein ParB"/>
    <property type="match status" value="1"/>
</dbReference>
<dbReference type="InterPro" id="IPR013741">
    <property type="entry name" value="KorB_domain"/>
</dbReference>
<dbReference type="InterPro" id="IPR004437">
    <property type="entry name" value="ParB/RepB/Spo0J"/>
</dbReference>
<comment type="caution">
    <text evidence="5">The sequence shown here is derived from an EMBL/GenBank/DDBJ whole genome shotgun (WGS) entry which is preliminary data.</text>
</comment>
<feature type="domain" description="ParB-like N-terminal" evidence="4">
    <location>
        <begin position="25"/>
        <end position="117"/>
    </location>
</feature>
<dbReference type="AlphaFoldDB" id="A0A7Y6EGU4"/>
<dbReference type="RefSeq" id="WP_004212789.1">
    <property type="nucleotide sequence ID" value="NZ_CBCRYR010000004.1"/>
</dbReference>
<dbReference type="SUPFAM" id="SSF109709">
    <property type="entry name" value="KorB DNA-binding domain-like"/>
    <property type="match status" value="1"/>
</dbReference>
<dbReference type="PANTHER" id="PTHR33375:SF1">
    <property type="entry name" value="CHROMOSOME-PARTITIONING PROTEIN PARB-RELATED"/>
    <property type="match status" value="1"/>
</dbReference>
<dbReference type="Pfam" id="PF02195">
    <property type="entry name" value="ParB_N"/>
    <property type="match status" value="1"/>
</dbReference>
<dbReference type="Gene3D" id="1.10.10.730">
    <property type="entry name" value="KorB DNA-binding domain"/>
    <property type="match status" value="1"/>
</dbReference>
<dbReference type="Pfam" id="PF08535">
    <property type="entry name" value="KorB"/>
    <property type="match status" value="1"/>
</dbReference>
<dbReference type="GO" id="GO:0003677">
    <property type="term" value="F:DNA binding"/>
    <property type="evidence" value="ECO:0007669"/>
    <property type="project" value="UniProtKB-KW"/>
</dbReference>
<dbReference type="GO" id="GO:0005694">
    <property type="term" value="C:chromosome"/>
    <property type="evidence" value="ECO:0007669"/>
    <property type="project" value="TreeGrafter"/>
</dbReference>
<gene>
    <name evidence="5" type="ORF">HP438_05375</name>
</gene>
<dbReference type="GO" id="GO:0007059">
    <property type="term" value="P:chromosome segregation"/>
    <property type="evidence" value="ECO:0007669"/>
    <property type="project" value="TreeGrafter"/>
</dbReference>
<organism evidence="5 6">
    <name type="scientific">Sphingomonas zeae</name>
    <dbReference type="NCBI Taxonomy" id="1646122"/>
    <lineage>
        <taxon>Bacteria</taxon>
        <taxon>Pseudomonadati</taxon>
        <taxon>Pseudomonadota</taxon>
        <taxon>Alphaproteobacteria</taxon>
        <taxon>Sphingomonadales</taxon>
        <taxon>Sphingomonadaceae</taxon>
        <taxon>Sphingomonas</taxon>
    </lineage>
</organism>
<dbReference type="PANTHER" id="PTHR33375">
    <property type="entry name" value="CHROMOSOME-PARTITIONING PROTEIN PARB-RELATED"/>
    <property type="match status" value="1"/>
</dbReference>
<dbReference type="InterPro" id="IPR050336">
    <property type="entry name" value="Chromosome_partition/occlusion"/>
</dbReference>
<proteinExistence type="inferred from homology"/>
<sequence>MGKFDQRAEEFGMLVGAHESARRVEDLPLDWVMPDPGNPRTHFDEVELAELAASIEVRGVLQPIIVRPRNADGKHVIRMGERRYRASLAAGKTTIPAIVSEAGEGGDVLADQIVENDQRASLSSRELALGVERMLAQGKTQAEIAKALGRSKQFVSLYAAYGEMEPYLREAIDKAPIRVLYDLHRAARKHPVEVRGFVAGLGERGVTLAEGSRFIASLKGAVDAGSAPAPTAPAAVPAAPSPAKPTGRAGHARPIVAPSPVKVMVGARSARLILPERVRVVFDDGDEGEVASRDLSFE</sequence>
<dbReference type="EMBL" id="JABMCH010000057">
    <property type="protein sequence ID" value="NUU46402.1"/>
    <property type="molecule type" value="Genomic_DNA"/>
</dbReference>
<evidence type="ECO:0000256" key="2">
    <source>
        <dbReference type="ARBA" id="ARBA00023125"/>
    </source>
</evidence>
<feature type="compositionally biased region" description="Low complexity" evidence="3">
    <location>
        <begin position="226"/>
        <end position="238"/>
    </location>
</feature>
<evidence type="ECO:0000256" key="1">
    <source>
        <dbReference type="ARBA" id="ARBA00006295"/>
    </source>
</evidence>
<dbReference type="InterPro" id="IPR003115">
    <property type="entry name" value="ParB_N"/>
</dbReference>
<dbReference type="InterPro" id="IPR036086">
    <property type="entry name" value="ParB/Sulfiredoxin_sf"/>
</dbReference>
<dbReference type="SMART" id="SM00470">
    <property type="entry name" value="ParB"/>
    <property type="match status" value="1"/>
</dbReference>
<accession>A0A7Y6EGU4</accession>
<dbReference type="Gene3D" id="3.90.1530.30">
    <property type="match status" value="1"/>
</dbReference>
<reference evidence="5 6" key="1">
    <citation type="submission" date="2020-05" db="EMBL/GenBank/DDBJ databases">
        <title>Genome Sequencing of Type Strains.</title>
        <authorList>
            <person name="Lemaire J.F."/>
            <person name="Inderbitzin P."/>
            <person name="Gregorio O.A."/>
            <person name="Collins S.B."/>
            <person name="Wespe N."/>
            <person name="Knight-Connoni V."/>
        </authorList>
    </citation>
    <scope>NUCLEOTIDE SEQUENCE [LARGE SCALE GENOMIC DNA]</scope>
    <source>
        <strain evidence="5 6">DSM 100049</strain>
    </source>
</reference>
<dbReference type="SUPFAM" id="SSF110849">
    <property type="entry name" value="ParB/Sulfiredoxin"/>
    <property type="match status" value="1"/>
</dbReference>
<dbReference type="InterPro" id="IPR042075">
    <property type="entry name" value="KorB_DNA-db"/>
</dbReference>
<dbReference type="Proteomes" id="UP000536441">
    <property type="component" value="Unassembled WGS sequence"/>
</dbReference>
<evidence type="ECO:0000259" key="4">
    <source>
        <dbReference type="SMART" id="SM00470"/>
    </source>
</evidence>
<feature type="region of interest" description="Disordered" evidence="3">
    <location>
        <begin position="226"/>
        <end position="254"/>
    </location>
</feature>